<sequence length="112" mass="12793">MADDDVENLKLKSTAIDVAKACGGLPIALTTIGRAMRNKSVLEWKNALRELRTPSVRANKMEDAYNKLHALLHELKDSCLLVEGDSNEVFRCMMSFEMLLYQLHAETKMFFW</sequence>
<evidence type="ECO:0000313" key="1">
    <source>
        <dbReference type="EMBL" id="KAK9215460.1"/>
    </source>
</evidence>
<accession>A0AAP0QUE6</accession>
<dbReference type="AlphaFoldDB" id="A0AAP0QUE6"/>
<dbReference type="SUPFAM" id="SSF52540">
    <property type="entry name" value="P-loop containing nucleoside triphosphate hydrolases"/>
    <property type="match status" value="1"/>
</dbReference>
<reference evidence="1 2" key="1">
    <citation type="submission" date="2024-05" db="EMBL/GenBank/DDBJ databases">
        <title>Haplotype-resolved chromosome-level genome assembly of Huyou (Citrus changshanensis).</title>
        <authorList>
            <person name="Miao C."/>
            <person name="Chen W."/>
            <person name="Wu Y."/>
            <person name="Wang L."/>
            <person name="Zhao S."/>
            <person name="Grierson D."/>
            <person name="Xu C."/>
            <person name="Chen K."/>
        </authorList>
    </citation>
    <scope>NUCLEOTIDE SEQUENCE [LARGE SCALE GENOMIC DNA]</scope>
    <source>
        <strain evidence="1">01-14</strain>
        <tissue evidence="1">Leaf</tissue>
    </source>
</reference>
<name>A0AAP0QUE6_9ROSI</name>
<evidence type="ECO:0008006" key="3">
    <source>
        <dbReference type="Google" id="ProtNLM"/>
    </source>
</evidence>
<organism evidence="1 2">
    <name type="scientific">Citrus x changshan-huyou</name>
    <dbReference type="NCBI Taxonomy" id="2935761"/>
    <lineage>
        <taxon>Eukaryota</taxon>
        <taxon>Viridiplantae</taxon>
        <taxon>Streptophyta</taxon>
        <taxon>Embryophyta</taxon>
        <taxon>Tracheophyta</taxon>
        <taxon>Spermatophyta</taxon>
        <taxon>Magnoliopsida</taxon>
        <taxon>eudicotyledons</taxon>
        <taxon>Gunneridae</taxon>
        <taxon>Pentapetalae</taxon>
        <taxon>rosids</taxon>
        <taxon>malvids</taxon>
        <taxon>Sapindales</taxon>
        <taxon>Rutaceae</taxon>
        <taxon>Aurantioideae</taxon>
        <taxon>Citrus</taxon>
    </lineage>
</organism>
<gene>
    <name evidence="1" type="ORF">WN944_007465</name>
</gene>
<dbReference type="Gene3D" id="1.10.8.430">
    <property type="entry name" value="Helical domain of apoptotic protease-activating factors"/>
    <property type="match status" value="1"/>
</dbReference>
<dbReference type="Proteomes" id="UP001428341">
    <property type="component" value="Unassembled WGS sequence"/>
</dbReference>
<dbReference type="EMBL" id="JBCGBO010000003">
    <property type="protein sequence ID" value="KAK9215460.1"/>
    <property type="molecule type" value="Genomic_DNA"/>
</dbReference>
<proteinExistence type="predicted"/>
<dbReference type="InterPro" id="IPR042197">
    <property type="entry name" value="Apaf_helical"/>
</dbReference>
<dbReference type="GO" id="GO:0043531">
    <property type="term" value="F:ADP binding"/>
    <property type="evidence" value="ECO:0007669"/>
    <property type="project" value="InterPro"/>
</dbReference>
<protein>
    <recommendedName>
        <fullName evidence="3">NB-ARC domain-containing protein</fullName>
    </recommendedName>
</protein>
<comment type="caution">
    <text evidence="1">The sequence shown here is derived from an EMBL/GenBank/DDBJ whole genome shotgun (WGS) entry which is preliminary data.</text>
</comment>
<evidence type="ECO:0000313" key="2">
    <source>
        <dbReference type="Proteomes" id="UP001428341"/>
    </source>
</evidence>
<dbReference type="InterPro" id="IPR027417">
    <property type="entry name" value="P-loop_NTPase"/>
</dbReference>
<keyword evidence="2" id="KW-1185">Reference proteome</keyword>